<organism evidence="3 4">
    <name type="scientific">Trichoplusia ni</name>
    <name type="common">Cabbage looper</name>
    <dbReference type="NCBI Taxonomy" id="7111"/>
    <lineage>
        <taxon>Eukaryota</taxon>
        <taxon>Metazoa</taxon>
        <taxon>Ecdysozoa</taxon>
        <taxon>Arthropoda</taxon>
        <taxon>Hexapoda</taxon>
        <taxon>Insecta</taxon>
        <taxon>Pterygota</taxon>
        <taxon>Neoptera</taxon>
        <taxon>Endopterygota</taxon>
        <taxon>Lepidoptera</taxon>
        <taxon>Glossata</taxon>
        <taxon>Ditrysia</taxon>
        <taxon>Noctuoidea</taxon>
        <taxon>Noctuidae</taxon>
        <taxon>Plusiinae</taxon>
        <taxon>Trichoplusia</taxon>
    </lineage>
</organism>
<feature type="signal peptide" evidence="2">
    <location>
        <begin position="1"/>
        <end position="23"/>
    </location>
</feature>
<feature type="compositionally biased region" description="Polar residues" evidence="1">
    <location>
        <begin position="78"/>
        <end position="93"/>
    </location>
</feature>
<reference evidence="4" key="1">
    <citation type="submission" date="2025-08" db="UniProtKB">
        <authorList>
            <consortium name="RefSeq"/>
        </authorList>
    </citation>
    <scope>IDENTIFICATION</scope>
</reference>
<evidence type="ECO:0000313" key="3">
    <source>
        <dbReference type="Proteomes" id="UP000322000"/>
    </source>
</evidence>
<dbReference type="KEGG" id="tnl:113493446"/>
<proteinExistence type="predicted"/>
<evidence type="ECO:0000256" key="1">
    <source>
        <dbReference type="SAM" id="MobiDB-lite"/>
    </source>
</evidence>
<accession>A0A7E5VG15</accession>
<keyword evidence="3" id="KW-1185">Reference proteome</keyword>
<keyword evidence="2" id="KW-0732">Signal</keyword>
<dbReference type="OrthoDB" id="7474059at2759"/>
<protein>
    <submittedName>
        <fullName evidence="4">Uncharacterized protein LOC113493446</fullName>
    </submittedName>
</protein>
<dbReference type="AlphaFoldDB" id="A0A7E5VG15"/>
<feature type="region of interest" description="Disordered" evidence="1">
    <location>
        <begin position="75"/>
        <end position="97"/>
    </location>
</feature>
<gene>
    <name evidence="4" type="primary">LOC113493446</name>
</gene>
<dbReference type="RefSeq" id="XP_026727234.1">
    <property type="nucleotide sequence ID" value="XM_026871433.1"/>
</dbReference>
<evidence type="ECO:0000313" key="4">
    <source>
        <dbReference type="RefSeq" id="XP_026727234.1"/>
    </source>
</evidence>
<evidence type="ECO:0000256" key="2">
    <source>
        <dbReference type="SAM" id="SignalP"/>
    </source>
</evidence>
<name>A0A7E5VG15_TRINI</name>
<dbReference type="InParanoid" id="A0A7E5VG15"/>
<dbReference type="Proteomes" id="UP000322000">
    <property type="component" value="Chromosome 4"/>
</dbReference>
<sequence>MWHGSLIDFYFFILLRFISCCQCNKSIGHGRSDGEIHTINNSDLFIEKRQLDFDEFSTPDVLLDNSTDSSIYDTTTTEPFTGKNQDFNDPTGDSSEKTMYDSTDLTVDINEYTTTPVSKEETTEVHHNRLSRKMKQTDSMLAKKCTFFKKGIAFDLRKMADVWQIAYYRLPNKLKCFKLYIKFVNRKEQEHYAQLYGNFNGSVHWHKCNLEIKSHNNEHPGSRRHFLQGNENEKGVMDNIIIDEEHYQNTSYMTLRRESGDQWLVIKNLLVMRDCDTSDIAVFTRVPLQPRRHDILDALMVFGENNPNGTFACEENKSKRWMKYE</sequence>
<dbReference type="GeneID" id="113493446"/>
<feature type="chain" id="PRO_5028960980" evidence="2">
    <location>
        <begin position="24"/>
        <end position="325"/>
    </location>
</feature>